<protein>
    <submittedName>
        <fullName evidence="1">Ribosomal protein S15</fullName>
    </submittedName>
</protein>
<evidence type="ECO:0000313" key="1">
    <source>
        <dbReference type="EMBL" id="QBO27030.1"/>
    </source>
</evidence>
<keyword evidence="1" id="KW-0934">Plastid</keyword>
<proteinExistence type="predicted"/>
<organism evidence="1">
    <name type="scientific">Greenwayodendron suaveolens</name>
    <dbReference type="NCBI Taxonomy" id="235734"/>
    <lineage>
        <taxon>Eukaryota</taxon>
        <taxon>Viridiplantae</taxon>
        <taxon>Streptophyta</taxon>
        <taxon>Embryophyta</taxon>
        <taxon>Tracheophyta</taxon>
        <taxon>Spermatophyta</taxon>
        <taxon>Magnoliopsida</taxon>
        <taxon>Magnoliidae</taxon>
        <taxon>Magnoliales</taxon>
        <taxon>Annonaceae</taxon>
        <taxon>Malmeoideae</taxon>
        <taxon>Piptostigmateae</taxon>
        <taxon>Greenwayodendron</taxon>
    </lineage>
</organism>
<gene>
    <name evidence="1" type="primary">rps15</name>
</gene>
<dbReference type="RefSeq" id="YP_009628313.1">
    <property type="nucleotide sequence ID" value="NC_042164.1"/>
</dbReference>
<dbReference type="AlphaFoldDB" id="A0A482FGP5"/>
<sequence length="71" mass="8545">MLNFKYSVKKKTKDLLNFKYSVSPIGYVDLLPIWNCTEETIYLREACGKFLENVNDYWLICQRKIEYVIKN</sequence>
<name>A0A482FGP5_9MAGN</name>
<dbReference type="GO" id="GO:0005840">
    <property type="term" value="C:ribosome"/>
    <property type="evidence" value="ECO:0007669"/>
    <property type="project" value="UniProtKB-KW"/>
</dbReference>
<dbReference type="GeneID" id="40135446"/>
<keyword evidence="1" id="KW-0689">Ribosomal protein</keyword>
<keyword evidence="1" id="KW-0687">Ribonucleoprotein</keyword>
<keyword evidence="1" id="KW-0150">Chloroplast</keyword>
<accession>A0A482FGP5</accession>
<dbReference type="EMBL" id="MH924590">
    <property type="protein sequence ID" value="QBO27030.1"/>
    <property type="molecule type" value="Genomic_DNA"/>
</dbReference>
<geneLocation type="chloroplast" evidence="1"/>
<reference evidence="1" key="1">
    <citation type="journal article" date="2019" name="J. Biogeogr.">
        <title>Pre-Pleistocene origin of phylogeographical breaks in African rain forest trees: New insights from Greenwayodendron (Annonaceae) phylogenomics.</title>
        <authorList>
            <person name="Migliore J."/>
            <person name="Kaymak E."/>
            <person name="Mariac C."/>
            <person name="Couvreur T.L.P."/>
            <person name="Lissambou B.-J."/>
            <person name="Pineiro R."/>
            <person name="Hardy O.J."/>
        </authorList>
    </citation>
    <scope>NUCLEOTIDE SEQUENCE</scope>
</reference>